<name>A0A150KZP3_9BACI</name>
<sequence>MKFVFDLDGTICFKGVPVSENLLQCFEDIEEHGHEIIFASARPIRDMLPVLHERFYNHTLIGGNGSLISKNGKVIFSNSFTDEQVKNILSIIKKQQATYLIDGIWDYSYTGPAGHPILKNLDVKKLAKSVSINNLRPIVKILILTMNNYDEFLSELKLLDVVIHQHSNEHTIDISPQNIDKANALKTLGITDYVAFGNDSNDISMFKNSIYSVMIGDHKELSYYANEQINMDEDCEKNIIEKLKEIAQKRFEKPAIQKN</sequence>
<gene>
    <name evidence="1" type="ORF">B4102_3168</name>
</gene>
<dbReference type="Pfam" id="PF08282">
    <property type="entry name" value="Hydrolase_3"/>
    <property type="match status" value="1"/>
</dbReference>
<dbReference type="RefSeq" id="WP_066231717.1">
    <property type="nucleotide sequence ID" value="NZ_LQYN01000056.1"/>
</dbReference>
<protein>
    <recommendedName>
        <fullName evidence="3">Hydrolase</fullName>
    </recommendedName>
</protein>
<proteinExistence type="predicted"/>
<accession>A0A150KZP3</accession>
<dbReference type="PATRIC" id="fig|46224.3.peg.3142"/>
<dbReference type="PANTHER" id="PTHR10000">
    <property type="entry name" value="PHOSPHOSERINE PHOSPHATASE"/>
    <property type="match status" value="1"/>
</dbReference>
<dbReference type="EMBL" id="LQYN01000056">
    <property type="protein sequence ID" value="KYD05444.1"/>
    <property type="molecule type" value="Genomic_DNA"/>
</dbReference>
<evidence type="ECO:0000313" key="2">
    <source>
        <dbReference type="Proteomes" id="UP000075666"/>
    </source>
</evidence>
<evidence type="ECO:0000313" key="1">
    <source>
        <dbReference type="EMBL" id="KYD05444.1"/>
    </source>
</evidence>
<dbReference type="GO" id="GO:0005829">
    <property type="term" value="C:cytosol"/>
    <property type="evidence" value="ECO:0007669"/>
    <property type="project" value="TreeGrafter"/>
</dbReference>
<dbReference type="AlphaFoldDB" id="A0A150KZP3"/>
<dbReference type="InterPro" id="IPR036412">
    <property type="entry name" value="HAD-like_sf"/>
</dbReference>
<keyword evidence="2" id="KW-1185">Reference proteome</keyword>
<reference evidence="1 2" key="1">
    <citation type="submission" date="2016-01" db="EMBL/GenBank/DDBJ databases">
        <title>Genome Sequences of Twelve Sporeforming Bacillus Species Isolated from Foods.</title>
        <authorList>
            <person name="Berendsen E.M."/>
            <person name="Wells-Bennik M.H."/>
            <person name="Krawcyk A.O."/>
            <person name="De Jong A."/>
            <person name="Holsappel S."/>
            <person name="Eijlander R.T."/>
            <person name="Kuipers O.P."/>
        </authorList>
    </citation>
    <scope>NUCLEOTIDE SEQUENCE [LARGE SCALE GENOMIC DNA]</scope>
    <source>
        <strain evidence="1 2">B4102</strain>
    </source>
</reference>
<evidence type="ECO:0008006" key="3">
    <source>
        <dbReference type="Google" id="ProtNLM"/>
    </source>
</evidence>
<comment type="caution">
    <text evidence="1">The sequence shown here is derived from an EMBL/GenBank/DDBJ whole genome shotgun (WGS) entry which is preliminary data.</text>
</comment>
<dbReference type="SUPFAM" id="SSF56784">
    <property type="entry name" value="HAD-like"/>
    <property type="match status" value="1"/>
</dbReference>
<dbReference type="GO" id="GO:0000287">
    <property type="term" value="F:magnesium ion binding"/>
    <property type="evidence" value="ECO:0007669"/>
    <property type="project" value="TreeGrafter"/>
</dbReference>
<dbReference type="InterPro" id="IPR006379">
    <property type="entry name" value="HAD-SF_hydro_IIB"/>
</dbReference>
<dbReference type="Gene3D" id="3.40.50.1000">
    <property type="entry name" value="HAD superfamily/HAD-like"/>
    <property type="match status" value="1"/>
</dbReference>
<dbReference type="OrthoDB" id="1650327at2"/>
<dbReference type="InterPro" id="IPR023214">
    <property type="entry name" value="HAD_sf"/>
</dbReference>
<organism evidence="1 2">
    <name type="scientific">Heyndrickxia sporothermodurans</name>
    <dbReference type="NCBI Taxonomy" id="46224"/>
    <lineage>
        <taxon>Bacteria</taxon>
        <taxon>Bacillati</taxon>
        <taxon>Bacillota</taxon>
        <taxon>Bacilli</taxon>
        <taxon>Bacillales</taxon>
        <taxon>Bacillaceae</taxon>
        <taxon>Heyndrickxia</taxon>
    </lineage>
</organism>
<dbReference type="Proteomes" id="UP000075666">
    <property type="component" value="Unassembled WGS sequence"/>
</dbReference>
<dbReference type="GO" id="GO:0016791">
    <property type="term" value="F:phosphatase activity"/>
    <property type="evidence" value="ECO:0007669"/>
    <property type="project" value="TreeGrafter"/>
</dbReference>
<dbReference type="NCBIfam" id="TIGR01484">
    <property type="entry name" value="HAD-SF-IIB"/>
    <property type="match status" value="1"/>
</dbReference>
<dbReference type="STRING" id="46224.B4102_3168"/>
<dbReference type="Gene3D" id="3.30.1240.10">
    <property type="match status" value="1"/>
</dbReference>
<dbReference type="PANTHER" id="PTHR10000:SF53">
    <property type="entry name" value="5-AMINO-6-(5-PHOSPHO-D-RIBITYLAMINO)URACIL PHOSPHATASE YBJI-RELATED"/>
    <property type="match status" value="1"/>
</dbReference>